<evidence type="ECO:0000313" key="2">
    <source>
        <dbReference type="Proteomes" id="UP000321258"/>
    </source>
</evidence>
<organism evidence="1 2">
    <name type="scientific">Methylobacterium haplocladii</name>
    <dbReference type="NCBI Taxonomy" id="1176176"/>
    <lineage>
        <taxon>Bacteria</taxon>
        <taxon>Pseudomonadati</taxon>
        <taxon>Pseudomonadota</taxon>
        <taxon>Alphaproteobacteria</taxon>
        <taxon>Hyphomicrobiales</taxon>
        <taxon>Methylobacteriaceae</taxon>
        <taxon>Methylobacterium</taxon>
    </lineage>
</organism>
<name>A0A512IMD9_9HYPH</name>
<keyword evidence="2" id="KW-1185">Reference proteome</keyword>
<dbReference type="RefSeq" id="WP_147077666.1">
    <property type="nucleotide sequence ID" value="NZ_BJZT01000011.1"/>
</dbReference>
<evidence type="ECO:0008006" key="3">
    <source>
        <dbReference type="Google" id="ProtNLM"/>
    </source>
</evidence>
<gene>
    <name evidence="1" type="ORF">MHA02_12620</name>
</gene>
<comment type="caution">
    <text evidence="1">The sequence shown here is derived from an EMBL/GenBank/DDBJ whole genome shotgun (WGS) entry which is preliminary data.</text>
</comment>
<accession>A0A512IMD9</accession>
<protein>
    <recommendedName>
        <fullName evidence="3">DUF2093 domain-containing protein</fullName>
    </recommendedName>
</protein>
<dbReference type="EMBL" id="BJZT01000011">
    <property type="protein sequence ID" value="GEO98874.1"/>
    <property type="molecule type" value="Genomic_DNA"/>
</dbReference>
<proteinExistence type="predicted"/>
<dbReference type="Pfam" id="PF09866">
    <property type="entry name" value="DUF2093"/>
    <property type="match status" value="1"/>
</dbReference>
<dbReference type="InterPro" id="IPR018661">
    <property type="entry name" value="DUF2093"/>
</dbReference>
<reference evidence="1 2" key="1">
    <citation type="submission" date="2019-07" db="EMBL/GenBank/DDBJ databases">
        <title>Whole genome shotgun sequence of Methylobacterium haplocladii NBRC 107714.</title>
        <authorList>
            <person name="Hosoyama A."/>
            <person name="Uohara A."/>
            <person name="Ohji S."/>
            <person name="Ichikawa N."/>
        </authorList>
    </citation>
    <scope>NUCLEOTIDE SEQUENCE [LARGE SCALE GENOMIC DNA]</scope>
    <source>
        <strain evidence="1 2">NBRC 107714</strain>
    </source>
</reference>
<dbReference type="AlphaFoldDB" id="A0A512IMD9"/>
<dbReference type="OrthoDB" id="9801906at2"/>
<sequence length="74" mass="8070">MLGRYERTPQGGEAKVEYGDGTMRVVKPGTFVRCAVTGETIGLDALRYWSVARQEAYATPEAAMSRLKAIGYAP</sequence>
<dbReference type="Proteomes" id="UP000321258">
    <property type="component" value="Unassembled WGS sequence"/>
</dbReference>
<evidence type="ECO:0000313" key="1">
    <source>
        <dbReference type="EMBL" id="GEO98874.1"/>
    </source>
</evidence>